<dbReference type="GO" id="GO:0015658">
    <property type="term" value="F:branched-chain amino acid transmembrane transporter activity"/>
    <property type="evidence" value="ECO:0007669"/>
    <property type="project" value="TreeGrafter"/>
</dbReference>
<dbReference type="InterPro" id="IPR003593">
    <property type="entry name" value="AAA+_ATPase"/>
</dbReference>
<keyword evidence="5" id="KW-0547">Nucleotide-binding</keyword>
<dbReference type="PROSITE" id="PS00211">
    <property type="entry name" value="ABC_TRANSPORTER_1"/>
    <property type="match status" value="1"/>
</dbReference>
<keyword evidence="6 9" id="KW-0067">ATP-binding</keyword>
<evidence type="ECO:0000256" key="5">
    <source>
        <dbReference type="ARBA" id="ARBA00022741"/>
    </source>
</evidence>
<dbReference type="EMBL" id="CP033970">
    <property type="protein sequence ID" value="AZG16711.1"/>
    <property type="molecule type" value="Genomic_DNA"/>
</dbReference>
<dbReference type="PANTHER" id="PTHR43820">
    <property type="entry name" value="HIGH-AFFINITY BRANCHED-CHAIN AMINO ACID TRANSPORT ATP-BINDING PROTEIN LIVF"/>
    <property type="match status" value="1"/>
</dbReference>
<dbReference type="InterPro" id="IPR052156">
    <property type="entry name" value="BCAA_Transport_ATP-bd_LivF"/>
</dbReference>
<dbReference type="InterPro" id="IPR017871">
    <property type="entry name" value="ABC_transporter-like_CS"/>
</dbReference>
<dbReference type="PANTHER" id="PTHR43820:SF2">
    <property type="entry name" value="ABC TRANSPORTER ATP-BINDING PROTEIN"/>
    <property type="match status" value="1"/>
</dbReference>
<dbReference type="Pfam" id="PF00005">
    <property type="entry name" value="ABC_tran"/>
    <property type="match status" value="1"/>
</dbReference>
<keyword evidence="4" id="KW-0472">Membrane</keyword>
<dbReference type="AlphaFoldDB" id="A0A3G8H840"/>
<evidence type="ECO:0000256" key="6">
    <source>
        <dbReference type="ARBA" id="ARBA00022840"/>
    </source>
</evidence>
<keyword evidence="7" id="KW-0029">Amino-acid transport</keyword>
<sequence>MTELLRVEGIRAGYGDAVVLEQVDLSLAAGDSLALLGRNGVGKSTLLATLMGFTRVRGGKVFWQGRELGRTPPHRRAQAGIGWVPQERWVFPSLTVEEHLAAVARPGPWDIPRVYRAFPRLEERRRNLGNQLSGGEQQMLAIGRALMTNPALLLLDEPLEGLAPIIVQELQRTIATLIGDAGMAVIVVEQHARMALAMTRQALVLDRGRVVHRSDSASLLADRALLDRLVTVRQG</sequence>
<gene>
    <name evidence="9" type="ORF">EHF44_25405</name>
</gene>
<proteinExistence type="inferred from homology"/>
<dbReference type="PROSITE" id="PS50893">
    <property type="entry name" value="ABC_TRANSPORTER_2"/>
    <property type="match status" value="1"/>
</dbReference>
<dbReference type="SUPFAM" id="SSF52540">
    <property type="entry name" value="P-loop containing nucleoside triphosphate hydrolases"/>
    <property type="match status" value="1"/>
</dbReference>
<dbReference type="OrthoDB" id="9776369at2"/>
<keyword evidence="3" id="KW-1003">Cell membrane</keyword>
<dbReference type="SMART" id="SM00382">
    <property type="entry name" value="AAA"/>
    <property type="match status" value="1"/>
</dbReference>
<evidence type="ECO:0000256" key="3">
    <source>
        <dbReference type="ARBA" id="ARBA00022475"/>
    </source>
</evidence>
<feature type="domain" description="ABC transporter" evidence="8">
    <location>
        <begin position="5"/>
        <end position="232"/>
    </location>
</feature>
<evidence type="ECO:0000259" key="8">
    <source>
        <dbReference type="PROSITE" id="PS50893"/>
    </source>
</evidence>
<dbReference type="GO" id="GO:0015807">
    <property type="term" value="P:L-amino acid transport"/>
    <property type="evidence" value="ECO:0007669"/>
    <property type="project" value="TreeGrafter"/>
</dbReference>
<dbReference type="InterPro" id="IPR027417">
    <property type="entry name" value="P-loop_NTPase"/>
</dbReference>
<dbReference type="RefSeq" id="WP_124686442.1">
    <property type="nucleotide sequence ID" value="NZ_CP033970.1"/>
</dbReference>
<protein>
    <submittedName>
        <fullName evidence="9">ABC transporter ATP-binding protein</fullName>
    </submittedName>
</protein>
<accession>A0A3G8H840</accession>
<evidence type="ECO:0000256" key="7">
    <source>
        <dbReference type="ARBA" id="ARBA00022970"/>
    </source>
</evidence>
<dbReference type="KEGG" id="cpau:EHF44_25405"/>
<evidence type="ECO:0000256" key="2">
    <source>
        <dbReference type="ARBA" id="ARBA00022448"/>
    </source>
</evidence>
<dbReference type="Proteomes" id="UP000270411">
    <property type="component" value="Chromosome 2"/>
</dbReference>
<keyword evidence="4" id="KW-0997">Cell inner membrane</keyword>
<dbReference type="GO" id="GO:0016887">
    <property type="term" value="F:ATP hydrolysis activity"/>
    <property type="evidence" value="ECO:0007669"/>
    <property type="project" value="InterPro"/>
</dbReference>
<evidence type="ECO:0000256" key="4">
    <source>
        <dbReference type="ARBA" id="ARBA00022519"/>
    </source>
</evidence>
<comment type="similarity">
    <text evidence="1">Belongs to the ABC transporter superfamily.</text>
</comment>
<keyword evidence="2" id="KW-0813">Transport</keyword>
<dbReference type="GO" id="GO:0005524">
    <property type="term" value="F:ATP binding"/>
    <property type="evidence" value="ECO:0007669"/>
    <property type="project" value="UniProtKB-KW"/>
</dbReference>
<dbReference type="CDD" id="cd03224">
    <property type="entry name" value="ABC_TM1139_LivF_branched"/>
    <property type="match status" value="1"/>
</dbReference>
<evidence type="ECO:0000313" key="10">
    <source>
        <dbReference type="Proteomes" id="UP000270411"/>
    </source>
</evidence>
<dbReference type="Gene3D" id="3.40.50.300">
    <property type="entry name" value="P-loop containing nucleotide triphosphate hydrolases"/>
    <property type="match status" value="1"/>
</dbReference>
<organism evidence="9 10">
    <name type="scientific">Cupriavidus pauculus</name>
    <dbReference type="NCBI Taxonomy" id="82633"/>
    <lineage>
        <taxon>Bacteria</taxon>
        <taxon>Pseudomonadati</taxon>
        <taxon>Pseudomonadota</taxon>
        <taxon>Betaproteobacteria</taxon>
        <taxon>Burkholderiales</taxon>
        <taxon>Burkholderiaceae</taxon>
        <taxon>Cupriavidus</taxon>
    </lineage>
</organism>
<name>A0A3G8H840_9BURK</name>
<dbReference type="InterPro" id="IPR003439">
    <property type="entry name" value="ABC_transporter-like_ATP-bd"/>
</dbReference>
<evidence type="ECO:0000313" key="9">
    <source>
        <dbReference type="EMBL" id="AZG16711.1"/>
    </source>
</evidence>
<evidence type="ECO:0000256" key="1">
    <source>
        <dbReference type="ARBA" id="ARBA00005417"/>
    </source>
</evidence>
<reference evidence="10" key="1">
    <citation type="submission" date="2018-11" db="EMBL/GenBank/DDBJ databases">
        <title>FDA dAtabase for Regulatory Grade micrObial Sequences (FDA-ARGOS): Supporting development and validation of Infectious Disease Dx tests.</title>
        <authorList>
            <person name="Goldberg B."/>
            <person name="Campos J."/>
            <person name="Tallon L."/>
            <person name="Sadzewicz L."/>
            <person name="Zhao X."/>
            <person name="Vavikolanu K."/>
            <person name="Mehta A."/>
            <person name="Aluvathingal J."/>
            <person name="Nadendla S."/>
            <person name="Geyer C."/>
            <person name="Nandy P."/>
            <person name="Yan Y."/>
            <person name="Sichtig H."/>
        </authorList>
    </citation>
    <scope>NUCLEOTIDE SEQUENCE [LARGE SCALE GENOMIC DNA]</scope>
    <source>
        <strain evidence="10">FDAARGOS_614</strain>
    </source>
</reference>